<proteinExistence type="predicted"/>
<comment type="caution">
    <text evidence="6">The sequence shown here is derived from an EMBL/GenBank/DDBJ whole genome shotgun (WGS) entry which is preliminary data.</text>
</comment>
<feature type="compositionally biased region" description="Basic and acidic residues" evidence="5">
    <location>
        <begin position="68"/>
        <end position="86"/>
    </location>
</feature>
<evidence type="ECO:0000256" key="1">
    <source>
        <dbReference type="ARBA" id="ARBA00004167"/>
    </source>
</evidence>
<dbReference type="InterPro" id="IPR006260">
    <property type="entry name" value="TonB/TolA_C"/>
</dbReference>
<protein>
    <submittedName>
        <fullName evidence="6">Protein containing TonB</fullName>
    </submittedName>
</protein>
<evidence type="ECO:0000313" key="7">
    <source>
        <dbReference type="Proteomes" id="UP000033423"/>
    </source>
</evidence>
<dbReference type="NCBIfam" id="TIGR01352">
    <property type="entry name" value="tonB_Cterm"/>
    <property type="match status" value="1"/>
</dbReference>
<keyword evidence="3" id="KW-1133">Transmembrane helix</keyword>
<feature type="compositionally biased region" description="Low complexity" evidence="5">
    <location>
        <begin position="128"/>
        <end position="137"/>
    </location>
</feature>
<dbReference type="GO" id="GO:0016020">
    <property type="term" value="C:membrane"/>
    <property type="evidence" value="ECO:0007669"/>
    <property type="project" value="UniProtKB-SubCell"/>
</dbReference>
<keyword evidence="4" id="KW-0472">Membrane</keyword>
<reference evidence="6 7" key="1">
    <citation type="submission" date="2015-02" db="EMBL/GenBank/DDBJ databases">
        <title>Single-cell genomics of uncultivated deep-branching MTB reveals a conserved set of magnetosome genes.</title>
        <authorList>
            <person name="Kolinko S."/>
            <person name="Richter M."/>
            <person name="Glockner F.O."/>
            <person name="Brachmann A."/>
            <person name="Schuler D."/>
        </authorList>
    </citation>
    <scope>NUCLEOTIDE SEQUENCE [LARGE SCALE GENOMIC DNA]</scope>
    <source>
        <strain evidence="6">TM-1</strain>
    </source>
</reference>
<sequence>MLLPPAYKVSLVSVGDGSNASQPPVKEATEPAAKPRVEKPEVQKPVVKPQVKKEAVPIPKEVPIPPKEVSKPVAEVKKESPKENKTTPEPMPQEPKISVEDSIAALKAKKKLQQQSNLRSTISLKADNSAANTSATTQRQGSTPSIYESPEGVEGNDMMAQYIGMIGGLIRKRWIFPDSMKKNLEAIVFFNITKDGKVEHVRLDKSSGNTFYDRSCLSAVNKAVPLPVPPVDNMEVAIRFYP</sequence>
<gene>
    <name evidence="6" type="ORF">MBAV_000832</name>
</gene>
<evidence type="ECO:0000313" key="6">
    <source>
        <dbReference type="EMBL" id="KJU86973.1"/>
    </source>
</evidence>
<keyword evidence="7" id="KW-1185">Reference proteome</keyword>
<comment type="subcellular location">
    <subcellularLocation>
        <location evidence="1">Membrane</location>
        <topology evidence="1">Single-pass membrane protein</topology>
    </subcellularLocation>
</comment>
<evidence type="ECO:0000256" key="4">
    <source>
        <dbReference type="ARBA" id="ARBA00023136"/>
    </source>
</evidence>
<dbReference type="Pfam" id="PF13103">
    <property type="entry name" value="TonB_2"/>
    <property type="match status" value="1"/>
</dbReference>
<evidence type="ECO:0000256" key="3">
    <source>
        <dbReference type="ARBA" id="ARBA00022989"/>
    </source>
</evidence>
<dbReference type="SUPFAM" id="SSF74653">
    <property type="entry name" value="TolA/TonB C-terminal domain"/>
    <property type="match status" value="1"/>
</dbReference>
<accession>A0A0F3H225</accession>
<keyword evidence="2" id="KW-0812">Transmembrane</keyword>
<dbReference type="Gene3D" id="3.30.1150.10">
    <property type="match status" value="1"/>
</dbReference>
<name>A0A0F3H225_9BACT</name>
<dbReference type="Proteomes" id="UP000033423">
    <property type="component" value="Unassembled WGS sequence"/>
</dbReference>
<organism evidence="6 7">
    <name type="scientific">Candidatus Magnetobacterium bavaricum</name>
    <dbReference type="NCBI Taxonomy" id="29290"/>
    <lineage>
        <taxon>Bacteria</taxon>
        <taxon>Pseudomonadati</taxon>
        <taxon>Nitrospirota</taxon>
        <taxon>Thermodesulfovibrionia</taxon>
        <taxon>Thermodesulfovibrionales</taxon>
        <taxon>Candidatus Magnetobacteriaceae</taxon>
        <taxon>Candidatus Magnetobacterium</taxon>
    </lineage>
</organism>
<evidence type="ECO:0000256" key="2">
    <source>
        <dbReference type="ARBA" id="ARBA00022692"/>
    </source>
</evidence>
<dbReference type="AlphaFoldDB" id="A0A0F3H225"/>
<feature type="compositionally biased region" description="Basic and acidic residues" evidence="5">
    <location>
        <begin position="27"/>
        <end position="42"/>
    </location>
</feature>
<dbReference type="EMBL" id="LACI01000378">
    <property type="protein sequence ID" value="KJU86973.1"/>
    <property type="molecule type" value="Genomic_DNA"/>
</dbReference>
<feature type="region of interest" description="Disordered" evidence="5">
    <location>
        <begin position="108"/>
        <end position="152"/>
    </location>
</feature>
<evidence type="ECO:0000256" key="5">
    <source>
        <dbReference type="SAM" id="MobiDB-lite"/>
    </source>
</evidence>
<feature type="region of interest" description="Disordered" evidence="5">
    <location>
        <begin position="1"/>
        <end position="96"/>
    </location>
</feature>